<dbReference type="RefSeq" id="WP_263160138.1">
    <property type="nucleotide sequence ID" value="NZ_CP083803.1"/>
</dbReference>
<evidence type="ECO:0000313" key="1">
    <source>
        <dbReference type="EMBL" id="UXZ46909.1"/>
    </source>
</evidence>
<name>A0AAJ5MQ24_9PSED</name>
<organism evidence="1 2">
    <name type="scientific">Pseudomonas soli</name>
    <dbReference type="NCBI Taxonomy" id="1306993"/>
    <lineage>
        <taxon>Bacteria</taxon>
        <taxon>Pseudomonadati</taxon>
        <taxon>Pseudomonadota</taxon>
        <taxon>Gammaproteobacteria</taxon>
        <taxon>Pseudomonadales</taxon>
        <taxon>Pseudomonadaceae</taxon>
        <taxon>Pseudomonas</taxon>
    </lineage>
</organism>
<proteinExistence type="predicted"/>
<dbReference type="EMBL" id="CP083803">
    <property type="protein sequence ID" value="UXZ46909.1"/>
    <property type="molecule type" value="Genomic_DNA"/>
</dbReference>
<dbReference type="Proteomes" id="UP001209279">
    <property type="component" value="Chromosome"/>
</dbReference>
<sequence length="165" mass="18672">MNPIQWLERNAPGFDTLSEKERAAITHFVLLWSLFEARALSTCGSSRAILALTHDWLAQGRLVSELFSESLLYFQQRYYSSGMETDYLSGLNLRPNDYRDLVYEVLKGDNTNPADCVAVLLIVVYRIRNNLFYGVKWAYGVQGQLSNFTHANATLMNALSIVGLP</sequence>
<dbReference type="AlphaFoldDB" id="A0AAJ5MQ24"/>
<gene>
    <name evidence="1" type="ORF">K7K07_07890</name>
</gene>
<protein>
    <submittedName>
        <fullName evidence="1">Uncharacterized protein</fullName>
    </submittedName>
</protein>
<reference evidence="1" key="1">
    <citation type="submission" date="2021-08" db="EMBL/GenBank/DDBJ databases">
        <authorList>
            <person name="Yaryura P.M."/>
            <person name="Bianco M.I."/>
            <person name="Morais C."/>
            <person name="Setubal J.C."/>
        </authorList>
    </citation>
    <scope>NUCLEOTIDE SEQUENCE</scope>
    <source>
        <strain evidence="1">AP1</strain>
    </source>
</reference>
<accession>A0AAJ5MQ24</accession>
<evidence type="ECO:0000313" key="2">
    <source>
        <dbReference type="Proteomes" id="UP001209279"/>
    </source>
</evidence>